<dbReference type="GO" id="GO:0005615">
    <property type="term" value="C:extracellular space"/>
    <property type="evidence" value="ECO:0007669"/>
    <property type="project" value="TreeGrafter"/>
</dbReference>
<evidence type="ECO:0000259" key="8">
    <source>
        <dbReference type="Pfam" id="PF00082"/>
    </source>
</evidence>
<feature type="domain" description="Peptidase S8/S53" evidence="8">
    <location>
        <begin position="180"/>
        <end position="454"/>
    </location>
</feature>
<dbReference type="Pfam" id="PF00082">
    <property type="entry name" value="Peptidase_S8"/>
    <property type="match status" value="1"/>
</dbReference>
<comment type="caution">
    <text evidence="5">Lacks conserved residue(s) required for the propagation of feature annotation.</text>
</comment>
<keyword evidence="7" id="KW-0732">Signal</keyword>
<dbReference type="InterPro" id="IPR023828">
    <property type="entry name" value="Peptidase_S8_Ser-AS"/>
</dbReference>
<dbReference type="PROSITE" id="PS51892">
    <property type="entry name" value="SUBTILASE"/>
    <property type="match status" value="1"/>
</dbReference>
<dbReference type="Proteomes" id="UP001222325">
    <property type="component" value="Unassembled WGS sequence"/>
</dbReference>
<dbReference type="PROSITE" id="PS00136">
    <property type="entry name" value="SUBTILASE_ASP"/>
    <property type="match status" value="1"/>
</dbReference>
<evidence type="ECO:0000256" key="6">
    <source>
        <dbReference type="RuleBase" id="RU003355"/>
    </source>
</evidence>
<evidence type="ECO:0000256" key="2">
    <source>
        <dbReference type="ARBA" id="ARBA00022670"/>
    </source>
</evidence>
<evidence type="ECO:0000313" key="10">
    <source>
        <dbReference type="Proteomes" id="UP001222325"/>
    </source>
</evidence>
<proteinExistence type="inferred from homology"/>
<comment type="caution">
    <text evidence="9">The sequence shown here is derived from an EMBL/GenBank/DDBJ whole genome shotgun (WGS) entry which is preliminary data.</text>
</comment>
<evidence type="ECO:0000256" key="4">
    <source>
        <dbReference type="ARBA" id="ARBA00022825"/>
    </source>
</evidence>
<dbReference type="PANTHER" id="PTHR43806">
    <property type="entry name" value="PEPTIDASE S8"/>
    <property type="match status" value="1"/>
</dbReference>
<dbReference type="GO" id="GO:0006508">
    <property type="term" value="P:proteolysis"/>
    <property type="evidence" value="ECO:0007669"/>
    <property type="project" value="UniProtKB-KW"/>
</dbReference>
<dbReference type="InterPro" id="IPR023827">
    <property type="entry name" value="Peptidase_S8_Asp-AS"/>
</dbReference>
<feature type="signal peptide" evidence="7">
    <location>
        <begin position="1"/>
        <end position="17"/>
    </location>
</feature>
<dbReference type="PRINTS" id="PR00723">
    <property type="entry name" value="SUBTILISIN"/>
</dbReference>
<gene>
    <name evidence="9" type="ORF">B0H15DRAFT_800716</name>
</gene>
<evidence type="ECO:0000256" key="1">
    <source>
        <dbReference type="ARBA" id="ARBA00011073"/>
    </source>
</evidence>
<evidence type="ECO:0000313" key="9">
    <source>
        <dbReference type="EMBL" id="KAJ7088742.1"/>
    </source>
</evidence>
<keyword evidence="10" id="KW-1185">Reference proteome</keyword>
<sequence length="480" mass="51654">MFRWLIFAALVTPEILAVPLGGQQPANAISPPAKGCPVPNQIPDTYLVALDTSIDLKSHLSTLQEFIKKNQACATVNNSVDIRFDEPFMKFYSGKFDGRVLGFIGKAKGVKTIEACDIFKEVVLPPPPASKKLSPVTARRSGAPWNLARFTQDGPVSPGKQGTSETSRDWTYFAKDGVNGKNVLVYIIDTGVDATHPEISQRILPVEEAYLLPGMTLPTEAFNQHGMRAESSSNKTAVAGVIAGQTVGVANAVSIFPIKILRQESDYITDVPTYTLDIRYEDVVKGIGNAMKHYRSQQKPAGAVINLSLSLGRRTQVEEAIKLVRYKAHYVSGSIDHGLHRLLVWAYTLLTVRIIHRISALCINTLVAAGNDGENMCKQRIGNFGQIVVGATDIGDKRSTFSNFGSAHLTSSAISPLDGTSFAAPHVTGMIAAIIAAEGNLSPAAMKAKIKQNVVGSVQGSREPIIGLPKNLRTGPLVDV</sequence>
<dbReference type="PANTHER" id="PTHR43806:SF66">
    <property type="entry name" value="SERIN ENDOPEPTIDASE"/>
    <property type="match status" value="1"/>
</dbReference>
<comment type="similarity">
    <text evidence="1 5 6">Belongs to the peptidase S8 family.</text>
</comment>
<keyword evidence="2 6" id="KW-0645">Protease</keyword>
<accession>A0AAD6U889</accession>
<organism evidence="9 10">
    <name type="scientific">Mycena belliarum</name>
    <dbReference type="NCBI Taxonomy" id="1033014"/>
    <lineage>
        <taxon>Eukaryota</taxon>
        <taxon>Fungi</taxon>
        <taxon>Dikarya</taxon>
        <taxon>Basidiomycota</taxon>
        <taxon>Agaricomycotina</taxon>
        <taxon>Agaricomycetes</taxon>
        <taxon>Agaricomycetidae</taxon>
        <taxon>Agaricales</taxon>
        <taxon>Marasmiineae</taxon>
        <taxon>Mycenaceae</taxon>
        <taxon>Mycena</taxon>
    </lineage>
</organism>
<dbReference type="SUPFAM" id="SSF52743">
    <property type="entry name" value="Subtilisin-like"/>
    <property type="match status" value="1"/>
</dbReference>
<dbReference type="PROSITE" id="PS00138">
    <property type="entry name" value="SUBTILASE_SER"/>
    <property type="match status" value="1"/>
</dbReference>
<dbReference type="InterPro" id="IPR050131">
    <property type="entry name" value="Peptidase_S8_subtilisin-like"/>
</dbReference>
<dbReference type="AlphaFoldDB" id="A0AAD6U889"/>
<reference evidence="9" key="1">
    <citation type="submission" date="2023-03" db="EMBL/GenBank/DDBJ databases">
        <title>Massive genome expansion in bonnet fungi (Mycena s.s.) driven by repeated elements and novel gene families across ecological guilds.</title>
        <authorList>
            <consortium name="Lawrence Berkeley National Laboratory"/>
            <person name="Harder C.B."/>
            <person name="Miyauchi S."/>
            <person name="Viragh M."/>
            <person name="Kuo A."/>
            <person name="Thoen E."/>
            <person name="Andreopoulos B."/>
            <person name="Lu D."/>
            <person name="Skrede I."/>
            <person name="Drula E."/>
            <person name="Henrissat B."/>
            <person name="Morin E."/>
            <person name="Kohler A."/>
            <person name="Barry K."/>
            <person name="LaButti K."/>
            <person name="Morin E."/>
            <person name="Salamov A."/>
            <person name="Lipzen A."/>
            <person name="Mereny Z."/>
            <person name="Hegedus B."/>
            <person name="Baldrian P."/>
            <person name="Stursova M."/>
            <person name="Weitz H."/>
            <person name="Taylor A."/>
            <person name="Grigoriev I.V."/>
            <person name="Nagy L.G."/>
            <person name="Martin F."/>
            <person name="Kauserud H."/>
        </authorList>
    </citation>
    <scope>NUCLEOTIDE SEQUENCE</scope>
    <source>
        <strain evidence="9">CBHHK173m</strain>
    </source>
</reference>
<evidence type="ECO:0000256" key="3">
    <source>
        <dbReference type="ARBA" id="ARBA00022801"/>
    </source>
</evidence>
<dbReference type="InterPro" id="IPR000209">
    <property type="entry name" value="Peptidase_S8/S53_dom"/>
</dbReference>
<evidence type="ECO:0000256" key="5">
    <source>
        <dbReference type="PROSITE-ProRule" id="PRU01240"/>
    </source>
</evidence>
<dbReference type="EMBL" id="JARJCN010000025">
    <property type="protein sequence ID" value="KAJ7088742.1"/>
    <property type="molecule type" value="Genomic_DNA"/>
</dbReference>
<protein>
    <submittedName>
        <fullName evidence="9">Peptidase S8/S53 domain-containing protein</fullName>
    </submittedName>
</protein>
<evidence type="ECO:0000256" key="7">
    <source>
        <dbReference type="SAM" id="SignalP"/>
    </source>
</evidence>
<name>A0AAD6U889_9AGAR</name>
<dbReference type="InterPro" id="IPR036852">
    <property type="entry name" value="Peptidase_S8/S53_dom_sf"/>
</dbReference>
<keyword evidence="3 6" id="KW-0378">Hydrolase</keyword>
<feature type="chain" id="PRO_5041995842" evidence="7">
    <location>
        <begin position="18"/>
        <end position="480"/>
    </location>
</feature>
<dbReference type="Gene3D" id="3.40.50.200">
    <property type="entry name" value="Peptidase S8/S53 domain"/>
    <property type="match status" value="1"/>
</dbReference>
<keyword evidence="4 6" id="KW-0720">Serine protease</keyword>
<dbReference type="InterPro" id="IPR015500">
    <property type="entry name" value="Peptidase_S8_subtilisin-rel"/>
</dbReference>
<dbReference type="GO" id="GO:0004252">
    <property type="term" value="F:serine-type endopeptidase activity"/>
    <property type="evidence" value="ECO:0007669"/>
    <property type="project" value="InterPro"/>
</dbReference>